<evidence type="ECO:0000256" key="2">
    <source>
        <dbReference type="SAM" id="Phobius"/>
    </source>
</evidence>
<feature type="region of interest" description="Disordered" evidence="1">
    <location>
        <begin position="1"/>
        <end position="55"/>
    </location>
</feature>
<keyword evidence="2" id="KW-0472">Membrane</keyword>
<organism evidence="3 4">
    <name type="scientific">Glossina pallidipes</name>
    <name type="common">Tsetse fly</name>
    <dbReference type="NCBI Taxonomy" id="7398"/>
    <lineage>
        <taxon>Eukaryota</taxon>
        <taxon>Metazoa</taxon>
        <taxon>Ecdysozoa</taxon>
        <taxon>Arthropoda</taxon>
        <taxon>Hexapoda</taxon>
        <taxon>Insecta</taxon>
        <taxon>Pterygota</taxon>
        <taxon>Neoptera</taxon>
        <taxon>Endopterygota</taxon>
        <taxon>Diptera</taxon>
        <taxon>Brachycera</taxon>
        <taxon>Muscomorpha</taxon>
        <taxon>Hippoboscoidea</taxon>
        <taxon>Glossinidae</taxon>
        <taxon>Glossina</taxon>
    </lineage>
</organism>
<reference evidence="3" key="2">
    <citation type="submission" date="2020-05" db="UniProtKB">
        <authorList>
            <consortium name="EnsemblMetazoa"/>
        </authorList>
    </citation>
    <scope>IDENTIFICATION</scope>
    <source>
        <strain evidence="3">IAEA</strain>
    </source>
</reference>
<accession>A0A1B0A0K3</accession>
<dbReference type="AlphaFoldDB" id="A0A1B0A0K3"/>
<dbReference type="Proteomes" id="UP000092445">
    <property type="component" value="Unassembled WGS sequence"/>
</dbReference>
<evidence type="ECO:0000313" key="3">
    <source>
        <dbReference type="EnsemblMetazoa" id="GPAI030734-PA"/>
    </source>
</evidence>
<feature type="compositionally biased region" description="Basic and acidic residues" evidence="1">
    <location>
        <begin position="1"/>
        <end position="19"/>
    </location>
</feature>
<name>A0A1B0A0K3_GLOPL</name>
<evidence type="ECO:0000256" key="1">
    <source>
        <dbReference type="SAM" id="MobiDB-lite"/>
    </source>
</evidence>
<dbReference type="EnsemblMetazoa" id="GPAI030734-RA">
    <property type="protein sequence ID" value="GPAI030734-PA"/>
    <property type="gene ID" value="GPAI030734"/>
</dbReference>
<evidence type="ECO:0000313" key="4">
    <source>
        <dbReference type="Proteomes" id="UP000092445"/>
    </source>
</evidence>
<feature type="compositionally biased region" description="Low complexity" evidence="1">
    <location>
        <begin position="32"/>
        <end position="54"/>
    </location>
</feature>
<keyword evidence="4" id="KW-1185">Reference proteome</keyword>
<feature type="transmembrane region" description="Helical" evidence="2">
    <location>
        <begin position="59"/>
        <end position="78"/>
    </location>
</feature>
<proteinExistence type="predicted"/>
<keyword evidence="2" id="KW-1133">Transmembrane helix</keyword>
<sequence length="89" mass="10141">MSESQRHKIADTTFRHQEPDATLDDTTPVLKQQPSLPQQQTPTESSTQVSPTSQRMPTYSTFNVVILCSSITTITITLQQLQLIRQQRR</sequence>
<keyword evidence="2" id="KW-0812">Transmembrane</keyword>
<dbReference type="VEuPathDB" id="VectorBase:GPAI030734"/>
<dbReference type="STRING" id="7398.A0A1B0A0K3"/>
<reference evidence="4" key="1">
    <citation type="submission" date="2014-03" db="EMBL/GenBank/DDBJ databases">
        <authorList>
            <person name="Aksoy S."/>
            <person name="Warren W."/>
            <person name="Wilson R.K."/>
        </authorList>
    </citation>
    <scope>NUCLEOTIDE SEQUENCE [LARGE SCALE GENOMIC DNA]</scope>
    <source>
        <strain evidence="4">IAEA</strain>
    </source>
</reference>
<protein>
    <submittedName>
        <fullName evidence="3">Uncharacterized protein</fullName>
    </submittedName>
</protein>